<sequence length="574" mass="60886">MATWSDVTRWSPGPLQEAVGAINTAYNKLVACSDDLRDINTPYGWHGQAAGAAANKVNGIIDGLEEHAAEVASLRRGAGDVSDAITGVQNGVKEVEGLARAHHFTLGGDGAVIDGGPPPDTPEEQKHAVTEERKRIATELKDRVQQVLRQAADIDDDFCAVLDRILAGHTIDATSNDNENTSLAAAGNSGDVMGALSVLAPPPPDASPSANAGWWAALSPRQREQVLKHLPQNAADLGRRNGLPGEIRDKANRVVLDQQRGDLQHQRDEIQHKLDGMKESDPRQMNEYHDLEKQRDKLDGKLSDLRRVDEAAHKLGGRQLLVLDTSGEHVKAAVAAGNVDTARNIVTFTGGFGSTVSGDLGDYDRRMDEIRQDADRLSDRYGDGGKSAAVTWMGYDAPQSLDVAFQGKADQGAGALTPFLQGLDASRGEDPARLVALGHSYGSTTTGLALRQDTGVDAAIFAGSPGIGTDNLADLKVPPGQSYLLRNDGDPVAGLGRFGGNPSDLPGMHHLSTHHTDPPSGQPLDTSTGHASVDQYLRPGTTSQHNIAAILANTPGQLTLEDQPGFQYAQRGGR</sequence>
<evidence type="ECO:0000259" key="2">
    <source>
        <dbReference type="Pfam" id="PF06259"/>
    </source>
</evidence>
<feature type="region of interest" description="Disordered" evidence="1">
    <location>
        <begin position="496"/>
        <end position="537"/>
    </location>
</feature>
<name>A0ABW5GKD5_9PSEU</name>
<evidence type="ECO:0000313" key="3">
    <source>
        <dbReference type="EMBL" id="MFD2461317.1"/>
    </source>
</evidence>
<gene>
    <name evidence="3" type="ORF">ACFSYJ_22120</name>
</gene>
<feature type="domain" description="DUF1023" evidence="2">
    <location>
        <begin position="328"/>
        <end position="495"/>
    </location>
</feature>
<keyword evidence="3" id="KW-0378">Hydrolase</keyword>
<organism evidence="3 4">
    <name type="scientific">Amycolatopsis samaneae</name>
    <dbReference type="NCBI Taxonomy" id="664691"/>
    <lineage>
        <taxon>Bacteria</taxon>
        <taxon>Bacillati</taxon>
        <taxon>Actinomycetota</taxon>
        <taxon>Actinomycetes</taxon>
        <taxon>Pseudonocardiales</taxon>
        <taxon>Pseudonocardiaceae</taxon>
        <taxon>Amycolatopsis</taxon>
    </lineage>
</organism>
<comment type="caution">
    <text evidence="3">The sequence shown here is derived from an EMBL/GenBank/DDBJ whole genome shotgun (WGS) entry which is preliminary data.</text>
</comment>
<accession>A0ABW5GKD5</accession>
<keyword evidence="4" id="KW-1185">Reference proteome</keyword>
<dbReference type="Gene3D" id="3.40.50.1820">
    <property type="entry name" value="alpha/beta hydrolase"/>
    <property type="match status" value="1"/>
</dbReference>
<protein>
    <submittedName>
        <fullName evidence="3">Alpha/beta hydrolase</fullName>
    </submittedName>
</protein>
<dbReference type="GO" id="GO:0016787">
    <property type="term" value="F:hydrolase activity"/>
    <property type="evidence" value="ECO:0007669"/>
    <property type="project" value="UniProtKB-KW"/>
</dbReference>
<proteinExistence type="predicted"/>
<dbReference type="EMBL" id="JBHUKU010000012">
    <property type="protein sequence ID" value="MFD2461317.1"/>
    <property type="molecule type" value="Genomic_DNA"/>
</dbReference>
<dbReference type="InterPro" id="IPR029058">
    <property type="entry name" value="AB_hydrolase_fold"/>
</dbReference>
<dbReference type="Proteomes" id="UP001597419">
    <property type="component" value="Unassembled WGS sequence"/>
</dbReference>
<dbReference type="Pfam" id="PF06259">
    <property type="entry name" value="Abhydrolase_8"/>
    <property type="match status" value="1"/>
</dbReference>
<evidence type="ECO:0000313" key="4">
    <source>
        <dbReference type="Proteomes" id="UP001597419"/>
    </source>
</evidence>
<reference evidence="4" key="1">
    <citation type="journal article" date="2019" name="Int. J. Syst. Evol. Microbiol.">
        <title>The Global Catalogue of Microorganisms (GCM) 10K type strain sequencing project: providing services to taxonomists for standard genome sequencing and annotation.</title>
        <authorList>
            <consortium name="The Broad Institute Genomics Platform"/>
            <consortium name="The Broad Institute Genome Sequencing Center for Infectious Disease"/>
            <person name="Wu L."/>
            <person name="Ma J."/>
        </authorList>
    </citation>
    <scope>NUCLEOTIDE SEQUENCE [LARGE SCALE GENOMIC DNA]</scope>
    <source>
        <strain evidence="4">CGMCC 4.7643</strain>
    </source>
</reference>
<dbReference type="SUPFAM" id="SSF53474">
    <property type="entry name" value="alpha/beta-Hydrolases"/>
    <property type="match status" value="1"/>
</dbReference>
<evidence type="ECO:0000256" key="1">
    <source>
        <dbReference type="SAM" id="MobiDB-lite"/>
    </source>
</evidence>
<dbReference type="InterPro" id="IPR010427">
    <property type="entry name" value="DUF1023"/>
</dbReference>
<dbReference type="RefSeq" id="WP_345408799.1">
    <property type="nucleotide sequence ID" value="NZ_BAABHG010000031.1"/>
</dbReference>